<feature type="signal peptide" evidence="1">
    <location>
        <begin position="1"/>
        <end position="19"/>
    </location>
</feature>
<sequence length="181" mass="20666">MLLLLVRVTLLVSWLSCYSISIACEEGVHANSSEREGDILLCRSCGYEIASSSDLKFIASKLALAQRNDTVIGDQKVTLQLFENPHGRRFQVITLKKAELHKHWPADSHFTWFPGFSWTMSTCPRCHAHLGWSFQPSNWPDQVTEKHFEESEETFVALIIDKLLQENFAATLLVLPRTFRS</sequence>
<dbReference type="AlphaFoldDB" id="A0AAD8FVZ1"/>
<evidence type="ECO:0000259" key="2">
    <source>
        <dbReference type="PROSITE" id="PS51788"/>
    </source>
</evidence>
<accession>A0AAD8FVZ1</accession>
<evidence type="ECO:0000313" key="3">
    <source>
        <dbReference type="EMBL" id="KAK1155896.1"/>
    </source>
</evidence>
<protein>
    <recommendedName>
        <fullName evidence="2">CULT domain-containing protein</fullName>
    </recommendedName>
</protein>
<evidence type="ECO:0000256" key="1">
    <source>
        <dbReference type="SAM" id="SignalP"/>
    </source>
</evidence>
<dbReference type="CDD" id="cd15777">
    <property type="entry name" value="CRBN_C_like"/>
    <property type="match status" value="1"/>
</dbReference>
<organism evidence="3 4">
    <name type="scientific">Acipenser oxyrinchus oxyrinchus</name>
    <dbReference type="NCBI Taxonomy" id="40147"/>
    <lineage>
        <taxon>Eukaryota</taxon>
        <taxon>Metazoa</taxon>
        <taxon>Chordata</taxon>
        <taxon>Craniata</taxon>
        <taxon>Vertebrata</taxon>
        <taxon>Euteleostomi</taxon>
        <taxon>Actinopterygii</taxon>
        <taxon>Chondrostei</taxon>
        <taxon>Acipenseriformes</taxon>
        <taxon>Acipenseridae</taxon>
        <taxon>Acipenser</taxon>
    </lineage>
</organism>
<dbReference type="InterPro" id="IPR034750">
    <property type="entry name" value="CULT"/>
</dbReference>
<reference evidence="3" key="1">
    <citation type="submission" date="2022-02" db="EMBL/GenBank/DDBJ databases">
        <title>Atlantic sturgeon de novo genome assembly.</title>
        <authorList>
            <person name="Stock M."/>
            <person name="Klopp C."/>
            <person name="Guiguen Y."/>
            <person name="Cabau C."/>
            <person name="Parinello H."/>
            <person name="Santidrian Yebra-Pimentel E."/>
            <person name="Kuhl H."/>
            <person name="Dirks R.P."/>
            <person name="Guessner J."/>
            <person name="Wuertz S."/>
            <person name="Du K."/>
            <person name="Schartl M."/>
        </authorList>
    </citation>
    <scope>NUCLEOTIDE SEQUENCE</scope>
    <source>
        <strain evidence="3">STURGEONOMICS-FGT-2020</strain>
        <tissue evidence="3">Whole blood</tissue>
    </source>
</reference>
<evidence type="ECO:0000313" key="4">
    <source>
        <dbReference type="Proteomes" id="UP001230051"/>
    </source>
</evidence>
<proteinExistence type="predicted"/>
<dbReference type="PROSITE" id="PS51788">
    <property type="entry name" value="CULT"/>
    <property type="match status" value="1"/>
</dbReference>
<dbReference type="Proteomes" id="UP001230051">
    <property type="component" value="Unassembled WGS sequence"/>
</dbReference>
<dbReference type="EMBL" id="JAGXEW010000029">
    <property type="protein sequence ID" value="KAK1155896.1"/>
    <property type="molecule type" value="Genomic_DNA"/>
</dbReference>
<dbReference type="Gene3D" id="2.170.150.20">
    <property type="entry name" value="Peptide methionine sulfoxide reductase"/>
    <property type="match status" value="1"/>
</dbReference>
<keyword evidence="4" id="KW-1185">Reference proteome</keyword>
<keyword evidence="1" id="KW-0732">Signal</keyword>
<dbReference type="PROSITE" id="PS51257">
    <property type="entry name" value="PROKAR_LIPOPROTEIN"/>
    <property type="match status" value="1"/>
</dbReference>
<comment type="caution">
    <text evidence="3">The sequence shown here is derived from an EMBL/GenBank/DDBJ whole genome shotgun (WGS) entry which is preliminary data.</text>
</comment>
<feature type="chain" id="PRO_5042026802" description="CULT domain-containing protein" evidence="1">
    <location>
        <begin position="20"/>
        <end position="181"/>
    </location>
</feature>
<feature type="domain" description="CULT" evidence="2">
    <location>
        <begin position="37"/>
        <end position="167"/>
    </location>
</feature>
<gene>
    <name evidence="3" type="ORF">AOXY_G26747</name>
</gene>
<name>A0AAD8FVZ1_ACIOX</name>